<proteinExistence type="predicted"/>
<organism evidence="1 2">
    <name type="scientific">Hibiscus sabdariffa</name>
    <name type="common">roselle</name>
    <dbReference type="NCBI Taxonomy" id="183260"/>
    <lineage>
        <taxon>Eukaryota</taxon>
        <taxon>Viridiplantae</taxon>
        <taxon>Streptophyta</taxon>
        <taxon>Embryophyta</taxon>
        <taxon>Tracheophyta</taxon>
        <taxon>Spermatophyta</taxon>
        <taxon>Magnoliopsida</taxon>
        <taxon>eudicotyledons</taxon>
        <taxon>Gunneridae</taxon>
        <taxon>Pentapetalae</taxon>
        <taxon>rosids</taxon>
        <taxon>malvids</taxon>
        <taxon>Malvales</taxon>
        <taxon>Malvaceae</taxon>
        <taxon>Malvoideae</taxon>
        <taxon>Hibiscus</taxon>
    </lineage>
</organism>
<comment type="caution">
    <text evidence="1">The sequence shown here is derived from an EMBL/GenBank/DDBJ whole genome shotgun (WGS) entry which is preliminary data.</text>
</comment>
<evidence type="ECO:0000313" key="2">
    <source>
        <dbReference type="Proteomes" id="UP001472677"/>
    </source>
</evidence>
<evidence type="ECO:0000313" key="1">
    <source>
        <dbReference type="EMBL" id="KAK8580010.1"/>
    </source>
</evidence>
<accession>A0ABR2FGK2</accession>
<protein>
    <submittedName>
        <fullName evidence="1">Uncharacterized protein</fullName>
    </submittedName>
</protein>
<dbReference type="Proteomes" id="UP001472677">
    <property type="component" value="Unassembled WGS sequence"/>
</dbReference>
<gene>
    <name evidence="1" type="ORF">V6N12_070301</name>
</gene>
<sequence>MHTTRLGADRRHLGHLPFPCIVGRKAECSYKNLSKFDFALCKVVLPPFVSLLFHKNNVHVFVEWEQTMQLNKEIAYRSKPGG</sequence>
<reference evidence="1 2" key="1">
    <citation type="journal article" date="2024" name="G3 (Bethesda)">
        <title>Genome assembly of Hibiscus sabdariffa L. provides insights into metabolisms of medicinal natural products.</title>
        <authorList>
            <person name="Kim T."/>
        </authorList>
    </citation>
    <scope>NUCLEOTIDE SEQUENCE [LARGE SCALE GENOMIC DNA]</scope>
    <source>
        <strain evidence="1">TK-2024</strain>
        <tissue evidence="1">Old leaves</tissue>
    </source>
</reference>
<keyword evidence="2" id="KW-1185">Reference proteome</keyword>
<dbReference type="EMBL" id="JBBPBM010000006">
    <property type="protein sequence ID" value="KAK8580010.1"/>
    <property type="molecule type" value="Genomic_DNA"/>
</dbReference>
<name>A0ABR2FGK2_9ROSI</name>